<evidence type="ECO:0000313" key="3">
    <source>
        <dbReference type="Proteomes" id="UP000001982"/>
    </source>
</evidence>
<keyword evidence="3" id="KW-1185">Reference proteome</keyword>
<proteinExistence type="predicted"/>
<feature type="transmembrane region" description="Helical" evidence="1">
    <location>
        <begin position="49"/>
        <end position="68"/>
    </location>
</feature>
<feature type="transmembrane region" description="Helical" evidence="1">
    <location>
        <begin position="6"/>
        <end position="28"/>
    </location>
</feature>
<dbReference type="eggNOG" id="ENOG502Z7UX">
    <property type="taxonomic scope" value="Bacteria"/>
</dbReference>
<feature type="transmembrane region" description="Helical" evidence="1">
    <location>
        <begin position="101"/>
        <end position="120"/>
    </location>
</feature>
<dbReference type="KEGG" id="sdn:Sden_3211"/>
<dbReference type="OrthoDB" id="8701531at2"/>
<dbReference type="AlphaFoldDB" id="Q12J89"/>
<sequence length="240" mass="27273">MTMEHYFIFGLINTFFVFISLFGIFSQWQRIKHRQLKNEAHPCALLSQNQFSVSFLAYLSFFVYGYSISPFNHYLVWPRLIAAVIVLAILYEIWRDRKSRLATSCFIVALILLIMANVGLLVGDSYTDESKFISTGLVLAVSLFLAQGYLHQILVIIRAGSTGAVELKMSQFILMMDISTIAFAFSMGIELGWPLLTLACTSAITKLIIMYLFRWVRVSKKAQQRRLKMVAAGCLNHKTG</sequence>
<gene>
    <name evidence="2" type="ordered locus">Sden_3211</name>
</gene>
<evidence type="ECO:0000256" key="1">
    <source>
        <dbReference type="SAM" id="Phobius"/>
    </source>
</evidence>
<dbReference type="HOGENOM" id="CLU_1264723_0_0_6"/>
<keyword evidence="1" id="KW-0472">Membrane</keyword>
<feature type="transmembrane region" description="Helical" evidence="1">
    <location>
        <begin position="195"/>
        <end position="216"/>
    </location>
</feature>
<name>Q12J89_SHEDO</name>
<feature type="transmembrane region" description="Helical" evidence="1">
    <location>
        <begin position="169"/>
        <end position="189"/>
    </location>
</feature>
<evidence type="ECO:0000313" key="2">
    <source>
        <dbReference type="EMBL" id="ABE56487.1"/>
    </source>
</evidence>
<keyword evidence="1" id="KW-1133">Transmembrane helix</keyword>
<accession>Q12J89</accession>
<protein>
    <submittedName>
        <fullName evidence="2">Uncharacterized protein</fullName>
    </submittedName>
</protein>
<organism evidence="2 3">
    <name type="scientific">Shewanella denitrificans (strain OS217 / ATCC BAA-1090 / DSM 15013)</name>
    <dbReference type="NCBI Taxonomy" id="318161"/>
    <lineage>
        <taxon>Bacteria</taxon>
        <taxon>Pseudomonadati</taxon>
        <taxon>Pseudomonadota</taxon>
        <taxon>Gammaproteobacteria</taxon>
        <taxon>Alteromonadales</taxon>
        <taxon>Shewanellaceae</taxon>
        <taxon>Shewanella</taxon>
    </lineage>
</organism>
<feature type="transmembrane region" description="Helical" evidence="1">
    <location>
        <begin position="132"/>
        <end position="157"/>
    </location>
</feature>
<keyword evidence="1" id="KW-0812">Transmembrane</keyword>
<dbReference type="EMBL" id="CP000302">
    <property type="protein sequence ID" value="ABE56487.1"/>
    <property type="molecule type" value="Genomic_DNA"/>
</dbReference>
<dbReference type="RefSeq" id="WP_011497632.1">
    <property type="nucleotide sequence ID" value="NC_007954.1"/>
</dbReference>
<feature type="transmembrane region" description="Helical" evidence="1">
    <location>
        <begin position="74"/>
        <end position="94"/>
    </location>
</feature>
<reference evidence="2 3" key="1">
    <citation type="submission" date="2006-03" db="EMBL/GenBank/DDBJ databases">
        <title>Complete sequence of Shewanella denitrificans OS217.</title>
        <authorList>
            <consortium name="US DOE Joint Genome Institute"/>
            <person name="Copeland A."/>
            <person name="Lucas S."/>
            <person name="Lapidus A."/>
            <person name="Barry K."/>
            <person name="Detter J.C."/>
            <person name="Glavina del Rio T."/>
            <person name="Hammon N."/>
            <person name="Israni S."/>
            <person name="Dalin E."/>
            <person name="Tice H."/>
            <person name="Pitluck S."/>
            <person name="Brettin T."/>
            <person name="Bruce D."/>
            <person name="Han C."/>
            <person name="Tapia R."/>
            <person name="Gilna P."/>
            <person name="Kiss H."/>
            <person name="Schmutz J."/>
            <person name="Larimer F."/>
            <person name="Land M."/>
            <person name="Hauser L."/>
            <person name="Kyrpides N."/>
            <person name="Lykidis A."/>
            <person name="Richardson P."/>
        </authorList>
    </citation>
    <scope>NUCLEOTIDE SEQUENCE [LARGE SCALE GENOMIC DNA]</scope>
    <source>
        <strain evidence="3">OS217 / ATCC BAA-1090 / DSM 15013</strain>
    </source>
</reference>
<dbReference type="Proteomes" id="UP000001982">
    <property type="component" value="Chromosome"/>
</dbReference>